<dbReference type="KEGG" id="bgh:BDBG_04725"/>
<gene>
    <name evidence="1" type="ORF">BDBG_04725</name>
</gene>
<proteinExistence type="predicted"/>
<evidence type="ECO:0000313" key="2">
    <source>
        <dbReference type="Proteomes" id="UP000002038"/>
    </source>
</evidence>
<dbReference type="Proteomes" id="UP000002038">
    <property type="component" value="Unassembled WGS sequence"/>
</dbReference>
<dbReference type="EMBL" id="GG657456">
    <property type="protein sequence ID" value="OAT09178.1"/>
    <property type="molecule type" value="Genomic_DNA"/>
</dbReference>
<dbReference type="GeneID" id="42528111"/>
<protein>
    <submittedName>
        <fullName evidence="1">Uncharacterized protein</fullName>
    </submittedName>
</protein>
<dbReference type="AlphaFoldDB" id="A0A179UPQ4"/>
<dbReference type="RefSeq" id="XP_031578688.1">
    <property type="nucleotide sequence ID" value="XM_031721809.1"/>
</dbReference>
<name>A0A179UPQ4_BLAGS</name>
<organism evidence="1 2">
    <name type="scientific">Blastomyces gilchristii (strain SLH14081)</name>
    <name type="common">Blastomyces dermatitidis</name>
    <dbReference type="NCBI Taxonomy" id="559298"/>
    <lineage>
        <taxon>Eukaryota</taxon>
        <taxon>Fungi</taxon>
        <taxon>Dikarya</taxon>
        <taxon>Ascomycota</taxon>
        <taxon>Pezizomycotina</taxon>
        <taxon>Eurotiomycetes</taxon>
        <taxon>Eurotiomycetidae</taxon>
        <taxon>Onygenales</taxon>
        <taxon>Ajellomycetaceae</taxon>
        <taxon>Blastomyces</taxon>
    </lineage>
</organism>
<reference evidence="2" key="1">
    <citation type="journal article" date="2015" name="PLoS Genet.">
        <title>The dynamic genome and transcriptome of the human fungal pathogen Blastomyces and close relative Emmonsia.</title>
        <authorList>
            <person name="Munoz J.F."/>
            <person name="Gauthier G.M."/>
            <person name="Desjardins C.A."/>
            <person name="Gallo J.E."/>
            <person name="Holder J."/>
            <person name="Sullivan T.D."/>
            <person name="Marty A.J."/>
            <person name="Carmen J.C."/>
            <person name="Chen Z."/>
            <person name="Ding L."/>
            <person name="Gujja S."/>
            <person name="Magrini V."/>
            <person name="Misas E."/>
            <person name="Mitreva M."/>
            <person name="Priest M."/>
            <person name="Saif S."/>
            <person name="Whiston E.A."/>
            <person name="Young S."/>
            <person name="Zeng Q."/>
            <person name="Goldman W.E."/>
            <person name="Mardis E.R."/>
            <person name="Taylor J.W."/>
            <person name="McEwen J.G."/>
            <person name="Clay O.K."/>
            <person name="Klein B.S."/>
            <person name="Cuomo C.A."/>
        </authorList>
    </citation>
    <scope>NUCLEOTIDE SEQUENCE [LARGE SCALE GENOMIC DNA]</scope>
    <source>
        <strain evidence="2">SLH14081</strain>
    </source>
</reference>
<accession>A0A179UPQ4</accession>
<keyword evidence="2" id="KW-1185">Reference proteome</keyword>
<dbReference type="VEuPathDB" id="FungiDB:BDBG_04725"/>
<sequence length="87" mass="9590">MPRAYRFFCFFVTSWQRHAPGSDVKVTNGQISPTYPSRVSSVEEEENLTEISGLLVFAELASELLALADASPSLAPVFHHGSLRHGK</sequence>
<evidence type="ECO:0000313" key="1">
    <source>
        <dbReference type="EMBL" id="OAT09178.1"/>
    </source>
</evidence>